<evidence type="ECO:0000313" key="4">
    <source>
        <dbReference type="Proteomes" id="UP000198639"/>
    </source>
</evidence>
<dbReference type="RefSeq" id="WP_143084633.1">
    <property type="nucleotide sequence ID" value="NZ_FOLD01000023.1"/>
</dbReference>
<dbReference type="EMBL" id="FOLD01000023">
    <property type="protein sequence ID" value="SFD37449.1"/>
    <property type="molecule type" value="Genomic_DNA"/>
</dbReference>
<organism evidence="3 4">
    <name type="scientific">Massilia yuzhufengensis</name>
    <dbReference type="NCBI Taxonomy" id="1164594"/>
    <lineage>
        <taxon>Bacteria</taxon>
        <taxon>Pseudomonadati</taxon>
        <taxon>Pseudomonadota</taxon>
        <taxon>Betaproteobacteria</taxon>
        <taxon>Burkholderiales</taxon>
        <taxon>Oxalobacteraceae</taxon>
        <taxon>Telluria group</taxon>
        <taxon>Massilia</taxon>
    </lineage>
</organism>
<evidence type="ECO:0008006" key="5">
    <source>
        <dbReference type="Google" id="ProtNLM"/>
    </source>
</evidence>
<keyword evidence="2" id="KW-0732">Signal</keyword>
<dbReference type="SUPFAM" id="SSF50939">
    <property type="entry name" value="Sialidases"/>
    <property type="match status" value="1"/>
</dbReference>
<gene>
    <name evidence="3" type="ORF">SAMN05216204_12362</name>
</gene>
<protein>
    <recommendedName>
        <fullName evidence="5">BNR repeat-like domain-containing protein</fullName>
    </recommendedName>
</protein>
<feature type="compositionally biased region" description="Low complexity" evidence="1">
    <location>
        <begin position="366"/>
        <end position="387"/>
    </location>
</feature>
<feature type="chain" id="PRO_5011566287" description="BNR repeat-like domain-containing protein" evidence="2">
    <location>
        <begin position="30"/>
        <end position="433"/>
    </location>
</feature>
<reference evidence="4" key="1">
    <citation type="submission" date="2016-10" db="EMBL/GenBank/DDBJ databases">
        <authorList>
            <person name="Varghese N."/>
            <person name="Submissions S."/>
        </authorList>
    </citation>
    <scope>NUCLEOTIDE SEQUENCE [LARGE SCALE GENOMIC DNA]</scope>
    <source>
        <strain evidence="4">CGMCC 1.12041</strain>
    </source>
</reference>
<feature type="signal peptide" evidence="2">
    <location>
        <begin position="1"/>
        <end position="29"/>
    </location>
</feature>
<dbReference type="STRING" id="1164594.SAMN05216204_12362"/>
<evidence type="ECO:0000256" key="1">
    <source>
        <dbReference type="SAM" id="MobiDB-lite"/>
    </source>
</evidence>
<evidence type="ECO:0000256" key="2">
    <source>
        <dbReference type="SAM" id="SignalP"/>
    </source>
</evidence>
<evidence type="ECO:0000313" key="3">
    <source>
        <dbReference type="EMBL" id="SFD37449.1"/>
    </source>
</evidence>
<feature type="region of interest" description="Disordered" evidence="1">
    <location>
        <begin position="366"/>
        <end position="388"/>
    </location>
</feature>
<dbReference type="Gene3D" id="2.120.10.10">
    <property type="match status" value="1"/>
</dbReference>
<dbReference type="InterPro" id="IPR036278">
    <property type="entry name" value="Sialidase_sf"/>
</dbReference>
<name>A0A1I1RT14_9BURK</name>
<dbReference type="AlphaFoldDB" id="A0A1I1RT14"/>
<dbReference type="CDD" id="cd15482">
    <property type="entry name" value="Sialidase_non-viral"/>
    <property type="match status" value="1"/>
</dbReference>
<dbReference type="OrthoDB" id="9764969at2"/>
<keyword evidence="4" id="KW-1185">Reference proteome</keyword>
<sequence length="433" mass="44839">MPTRPRTCFILAALLLAGAPAWPSPGADAVDWLPVVTVASGGGTKGPWKQNDSHYDYVDDGTVAFTPRGALAVAWADQRRKDVLLQVFGADGRAQAAPVNVSRSPATFSWMPRIASSAPGMLYVLWQEIIFSGGAHGGDILFAHSTDGGRSFSAPRNLSASRGGDGKGRLDRATWSNGSLDLAAGADGRVFAAWTEYDGALWLARSRDAGRSFTLPQRIAGDSARPARGPSIALGPKGQVWLAWTVGEDVDADIRVSQLGDDGLALAEPVTVGAAGARADAPRLAVGADGRLHLAYMEQVGRQAPVVRYAQSNGRALAFAAPRTVSAQGEAAAAPQLAVDVQGRVHMSWEAANGVRYTVDAGAGFVPPGAAPHGQPGDGSSQGSQQGMLGKKLTAGADDAIALINSSFTPGRGSRVWLIRGRLTASAGVGYGR</sequence>
<accession>A0A1I1RT14</accession>
<dbReference type="Proteomes" id="UP000198639">
    <property type="component" value="Unassembled WGS sequence"/>
</dbReference>
<proteinExistence type="predicted"/>